<feature type="transmembrane region" description="Helical" evidence="7">
    <location>
        <begin position="15"/>
        <end position="34"/>
    </location>
</feature>
<evidence type="ECO:0000256" key="7">
    <source>
        <dbReference type="SAM" id="Phobius"/>
    </source>
</evidence>
<feature type="domain" description="VTT" evidence="8">
    <location>
        <begin position="34"/>
        <end position="160"/>
    </location>
</feature>
<evidence type="ECO:0000256" key="1">
    <source>
        <dbReference type="ARBA" id="ARBA00004651"/>
    </source>
</evidence>
<feature type="transmembrane region" description="Helical" evidence="7">
    <location>
        <begin position="54"/>
        <end position="74"/>
    </location>
</feature>
<keyword evidence="4 7" id="KW-0812">Transmembrane</keyword>
<feature type="transmembrane region" description="Helical" evidence="7">
    <location>
        <begin position="171"/>
        <end position="192"/>
    </location>
</feature>
<dbReference type="PANTHER" id="PTHR42709">
    <property type="entry name" value="ALKALINE PHOSPHATASE LIKE PROTEIN"/>
    <property type="match status" value="1"/>
</dbReference>
<evidence type="ECO:0000313" key="9">
    <source>
        <dbReference type="EMBL" id="ANP27426.1"/>
    </source>
</evidence>
<dbReference type="InterPro" id="IPR051311">
    <property type="entry name" value="DedA_domain"/>
</dbReference>
<evidence type="ECO:0000256" key="2">
    <source>
        <dbReference type="ARBA" id="ARBA00010792"/>
    </source>
</evidence>
<reference evidence="9 10" key="1">
    <citation type="submission" date="2015-06" db="EMBL/GenBank/DDBJ databases">
        <title>Investigation of pathophysiology for high-risk pregnancy and development of treatment modality based on it.</title>
        <authorList>
            <person name="Kim B.-C."/>
            <person name="Lim S."/>
        </authorList>
    </citation>
    <scope>NUCLEOTIDE SEQUENCE [LARGE SCALE GENOMIC DNA]</scope>
    <source>
        <strain evidence="9 10">AD1-86</strain>
    </source>
</reference>
<organism evidence="9 10">
    <name type="scientific">Dermabacter vaginalis</name>
    <dbReference type="NCBI Taxonomy" id="1630135"/>
    <lineage>
        <taxon>Bacteria</taxon>
        <taxon>Bacillati</taxon>
        <taxon>Actinomycetota</taxon>
        <taxon>Actinomycetes</taxon>
        <taxon>Micrococcales</taxon>
        <taxon>Dermabacteraceae</taxon>
        <taxon>Dermabacter</taxon>
    </lineage>
</organism>
<name>A0A1B0ZHK8_9MICO</name>
<evidence type="ECO:0000259" key="8">
    <source>
        <dbReference type="Pfam" id="PF09335"/>
    </source>
</evidence>
<evidence type="ECO:0000256" key="4">
    <source>
        <dbReference type="ARBA" id="ARBA00022692"/>
    </source>
</evidence>
<evidence type="ECO:0000313" key="10">
    <source>
        <dbReference type="Proteomes" id="UP000092596"/>
    </source>
</evidence>
<dbReference type="GO" id="GO:0005886">
    <property type="term" value="C:plasma membrane"/>
    <property type="evidence" value="ECO:0007669"/>
    <property type="project" value="UniProtKB-SubCell"/>
</dbReference>
<sequence length="207" mass="22731">MHVVEEIVVHAGEAWWVHLVVAAFSLVDAFFPTVPSESLLVALGSLWATSGKPSLILLILAGWAGAAVGDHVTYQIGRMLPWQKLSFFNEGRRGHRAVEAAERGLERHAFTYLMTARFIPLGRTAVNLVAGGLEYPRALFTPRIILATFMWAVYSSLIGALAGQWFEAHPLLGIVAALVLAFAFSLLVERVVRKFHALKAKQTSERA</sequence>
<keyword evidence="3" id="KW-1003">Cell membrane</keyword>
<dbReference type="EMBL" id="CP012117">
    <property type="protein sequence ID" value="ANP27426.1"/>
    <property type="molecule type" value="Genomic_DNA"/>
</dbReference>
<accession>A0A1B0ZHK8</accession>
<evidence type="ECO:0000256" key="6">
    <source>
        <dbReference type="ARBA" id="ARBA00023136"/>
    </source>
</evidence>
<gene>
    <name evidence="9" type="ORF">DAD186_08760</name>
</gene>
<comment type="similarity">
    <text evidence="2">Belongs to the DedA family.</text>
</comment>
<dbReference type="Pfam" id="PF09335">
    <property type="entry name" value="VTT_dom"/>
    <property type="match status" value="1"/>
</dbReference>
<keyword evidence="6 7" id="KW-0472">Membrane</keyword>
<dbReference type="RefSeq" id="WP_065247636.1">
    <property type="nucleotide sequence ID" value="NZ_CP012117.1"/>
</dbReference>
<dbReference type="STRING" id="1630135.DAD186_08760"/>
<dbReference type="AlphaFoldDB" id="A0A1B0ZHK8"/>
<comment type="subcellular location">
    <subcellularLocation>
        <location evidence="1">Cell membrane</location>
        <topology evidence="1">Multi-pass membrane protein</topology>
    </subcellularLocation>
</comment>
<evidence type="ECO:0000256" key="3">
    <source>
        <dbReference type="ARBA" id="ARBA00022475"/>
    </source>
</evidence>
<dbReference type="Proteomes" id="UP000092596">
    <property type="component" value="Chromosome"/>
</dbReference>
<feature type="transmembrane region" description="Helical" evidence="7">
    <location>
        <begin position="144"/>
        <end position="165"/>
    </location>
</feature>
<dbReference type="KEGG" id="dva:DAD186_08760"/>
<dbReference type="PANTHER" id="PTHR42709:SF6">
    <property type="entry name" value="UNDECAPRENYL PHOSPHATE TRANSPORTER A"/>
    <property type="match status" value="1"/>
</dbReference>
<dbReference type="InterPro" id="IPR032816">
    <property type="entry name" value="VTT_dom"/>
</dbReference>
<keyword evidence="5 7" id="KW-1133">Transmembrane helix</keyword>
<evidence type="ECO:0000256" key="5">
    <source>
        <dbReference type="ARBA" id="ARBA00022989"/>
    </source>
</evidence>
<proteinExistence type="inferred from homology"/>
<protein>
    <recommendedName>
        <fullName evidence="8">VTT domain-containing protein</fullName>
    </recommendedName>
</protein>